<proteinExistence type="predicted"/>
<protein>
    <submittedName>
        <fullName evidence="1">Uncharacterized protein</fullName>
    </submittedName>
</protein>
<accession>A0A2P1CCX6</accession>
<gene>
    <name evidence="1" type="primary">73</name>
    <name evidence="1" type="ORF">PBI_BALOO_73</name>
</gene>
<dbReference type="Proteomes" id="UP000241655">
    <property type="component" value="Segment"/>
</dbReference>
<sequence length="56" mass="6025">MQAGWTRRERNTVNTFVIRNAAVAARIARAEIAADLAADGIETVDDLNAAIDAHFA</sequence>
<dbReference type="EMBL" id="MG920059">
    <property type="protein sequence ID" value="AVJ49078.1"/>
    <property type="molecule type" value="Genomic_DNA"/>
</dbReference>
<organism evidence="1 2">
    <name type="scientific">Mycobacterium phage Baloo</name>
    <dbReference type="NCBI Taxonomy" id="2099645"/>
    <lineage>
        <taxon>Viruses</taxon>
        <taxon>Duplodnaviria</taxon>
        <taxon>Heunggongvirae</taxon>
        <taxon>Uroviricota</taxon>
        <taxon>Caudoviricetes</taxon>
        <taxon>Bclasvirinae</taxon>
        <taxon>Pipefishvirus</taxon>
        <taxon>Pipefishvirus athena</taxon>
    </lineage>
</organism>
<reference evidence="1 2" key="1">
    <citation type="submission" date="2018-02" db="EMBL/GenBank/DDBJ databases">
        <authorList>
            <person name="Ng W.L."/>
            <person name="Stoner T.H."/>
            <person name="Russell D.A."/>
            <person name="Garlena R.A."/>
            <person name="Stoner T.H."/>
            <person name="Pope W.H."/>
            <person name="Jacobs-Sera D."/>
            <person name="Hatfull G.F."/>
        </authorList>
    </citation>
    <scope>NUCLEOTIDE SEQUENCE [LARGE SCALE GENOMIC DNA]</scope>
</reference>
<name>A0A2P1CCX6_9CAUD</name>
<evidence type="ECO:0000313" key="1">
    <source>
        <dbReference type="EMBL" id="AVJ49078.1"/>
    </source>
</evidence>
<evidence type="ECO:0000313" key="2">
    <source>
        <dbReference type="Proteomes" id="UP000241655"/>
    </source>
</evidence>